<dbReference type="SUPFAM" id="SSF46458">
    <property type="entry name" value="Globin-like"/>
    <property type="match status" value="1"/>
</dbReference>
<keyword evidence="6" id="KW-0479">Metal-binding</keyword>
<dbReference type="GO" id="GO:0020037">
    <property type="term" value="F:heme binding"/>
    <property type="evidence" value="ECO:0007669"/>
    <property type="project" value="InterPro"/>
</dbReference>
<dbReference type="Proteomes" id="UP000050525">
    <property type="component" value="Unassembled WGS sequence"/>
</dbReference>
<dbReference type="Pfam" id="PF00042">
    <property type="entry name" value="Globin"/>
    <property type="match status" value="1"/>
</dbReference>
<evidence type="ECO:0000256" key="2">
    <source>
        <dbReference type="ARBA" id="ARBA00022448"/>
    </source>
</evidence>
<dbReference type="InterPro" id="IPR002335">
    <property type="entry name" value="Myoglobin"/>
</dbReference>
<dbReference type="PANTHER" id="PTHR47132">
    <property type="entry name" value="MYOGLOBIN"/>
    <property type="match status" value="1"/>
</dbReference>
<evidence type="ECO:0000256" key="7">
    <source>
        <dbReference type="ARBA" id="ARBA00023002"/>
    </source>
</evidence>
<evidence type="ECO:0000256" key="6">
    <source>
        <dbReference type="ARBA" id="ARBA00022723"/>
    </source>
</evidence>
<evidence type="ECO:0000256" key="4">
    <source>
        <dbReference type="ARBA" id="ARBA00022617"/>
    </source>
</evidence>
<name>A0A151NHW1_ALLMI</name>
<dbReference type="Gene3D" id="6.10.140.2100">
    <property type="match status" value="1"/>
</dbReference>
<comment type="subcellular location">
    <subcellularLocation>
        <location evidence="10">Cytoplasm</location>
        <location evidence="10">Sarcoplasm</location>
    </subcellularLocation>
</comment>
<dbReference type="PANTHER" id="PTHR47132:SF1">
    <property type="entry name" value="MYOGLOBIN"/>
    <property type="match status" value="1"/>
</dbReference>
<evidence type="ECO:0000259" key="16">
    <source>
        <dbReference type="PROSITE" id="PS01033"/>
    </source>
</evidence>
<evidence type="ECO:0000256" key="1">
    <source>
        <dbReference type="ARBA" id="ARBA00008705"/>
    </source>
</evidence>
<evidence type="ECO:0000256" key="10">
    <source>
        <dbReference type="ARBA" id="ARBA00044498"/>
    </source>
</evidence>
<organism evidence="17 18">
    <name type="scientific">Alligator mississippiensis</name>
    <name type="common">American alligator</name>
    <dbReference type="NCBI Taxonomy" id="8496"/>
    <lineage>
        <taxon>Eukaryota</taxon>
        <taxon>Metazoa</taxon>
        <taxon>Chordata</taxon>
        <taxon>Craniata</taxon>
        <taxon>Vertebrata</taxon>
        <taxon>Euteleostomi</taxon>
        <taxon>Archelosauria</taxon>
        <taxon>Archosauria</taxon>
        <taxon>Crocodylia</taxon>
        <taxon>Alligatoridae</taxon>
        <taxon>Alligatorinae</taxon>
        <taxon>Alligator</taxon>
    </lineage>
</organism>
<keyword evidence="9" id="KW-0514">Muscle protein</keyword>
<reference evidence="17 18" key="1">
    <citation type="journal article" date="2012" name="Genome Biol.">
        <title>Sequencing three crocodilian genomes to illuminate the evolution of archosaurs and amniotes.</title>
        <authorList>
            <person name="St John J.A."/>
            <person name="Braun E.L."/>
            <person name="Isberg S.R."/>
            <person name="Miles L.G."/>
            <person name="Chong A.Y."/>
            <person name="Gongora J."/>
            <person name="Dalzell P."/>
            <person name="Moran C."/>
            <person name="Bed'hom B."/>
            <person name="Abzhanov A."/>
            <person name="Burgess S.C."/>
            <person name="Cooksey A.M."/>
            <person name="Castoe T.A."/>
            <person name="Crawford N.G."/>
            <person name="Densmore L.D."/>
            <person name="Drew J.C."/>
            <person name="Edwards S.V."/>
            <person name="Faircloth B.C."/>
            <person name="Fujita M.K."/>
            <person name="Greenwold M.J."/>
            <person name="Hoffmann F.G."/>
            <person name="Howard J.M."/>
            <person name="Iguchi T."/>
            <person name="Janes D.E."/>
            <person name="Khan S.Y."/>
            <person name="Kohno S."/>
            <person name="de Koning A.J."/>
            <person name="Lance S.L."/>
            <person name="McCarthy F.M."/>
            <person name="McCormack J.E."/>
            <person name="Merchant M.E."/>
            <person name="Peterson D.G."/>
            <person name="Pollock D.D."/>
            <person name="Pourmand N."/>
            <person name="Raney B.J."/>
            <person name="Roessler K.A."/>
            <person name="Sanford J.R."/>
            <person name="Sawyer R.H."/>
            <person name="Schmidt C.J."/>
            <person name="Triplett E.W."/>
            <person name="Tuberville T.D."/>
            <person name="Venegas-Anaya M."/>
            <person name="Howard J.T."/>
            <person name="Jarvis E.D."/>
            <person name="Guillette L.J.Jr."/>
            <person name="Glenn T.C."/>
            <person name="Green R.E."/>
            <person name="Ray D.A."/>
        </authorList>
    </citation>
    <scope>NUCLEOTIDE SEQUENCE [LARGE SCALE GENOMIC DNA]</scope>
    <source>
        <strain evidence="17">KSC_2009_1</strain>
    </source>
</reference>
<comment type="caution">
    <text evidence="17">The sequence shown here is derived from an EMBL/GenBank/DDBJ whole genome shotgun (WGS) entry which is preliminary data.</text>
</comment>
<proteinExistence type="inferred from homology"/>
<evidence type="ECO:0000256" key="14">
    <source>
        <dbReference type="ARBA" id="ARBA00049931"/>
    </source>
</evidence>
<dbReference type="GO" id="GO:0016528">
    <property type="term" value="C:sarcoplasm"/>
    <property type="evidence" value="ECO:0007669"/>
    <property type="project" value="UniProtKB-SubCell"/>
</dbReference>
<dbReference type="Gene3D" id="6.10.140.2110">
    <property type="match status" value="1"/>
</dbReference>
<feature type="domain" description="Globin" evidence="16">
    <location>
        <begin position="5"/>
        <end position="151"/>
    </location>
</feature>
<comment type="similarity">
    <text evidence="1 15">Belongs to the globin family.</text>
</comment>
<keyword evidence="4 15" id="KW-0349">Heme</keyword>
<dbReference type="GO" id="GO:0016491">
    <property type="term" value="F:oxidoreductase activity"/>
    <property type="evidence" value="ECO:0007669"/>
    <property type="project" value="UniProtKB-KW"/>
</dbReference>
<dbReference type="GO" id="GO:0070062">
    <property type="term" value="C:extracellular exosome"/>
    <property type="evidence" value="ECO:0007669"/>
    <property type="project" value="TreeGrafter"/>
</dbReference>
<dbReference type="PRINTS" id="PR00613">
    <property type="entry name" value="MYOGLOBIN"/>
</dbReference>
<dbReference type="GO" id="GO:0005344">
    <property type="term" value="F:oxygen carrier activity"/>
    <property type="evidence" value="ECO:0007669"/>
    <property type="project" value="UniProtKB-KW"/>
</dbReference>
<evidence type="ECO:0000256" key="3">
    <source>
        <dbReference type="ARBA" id="ARBA00022490"/>
    </source>
</evidence>
<gene>
    <name evidence="17" type="primary">MB</name>
    <name evidence="17" type="ORF">Y1Q_0024146</name>
</gene>
<evidence type="ECO:0000256" key="12">
    <source>
        <dbReference type="ARBA" id="ARBA00044553"/>
    </source>
</evidence>
<evidence type="ECO:0000256" key="15">
    <source>
        <dbReference type="RuleBase" id="RU000356"/>
    </source>
</evidence>
<dbReference type="GO" id="GO:0046872">
    <property type="term" value="F:metal ion binding"/>
    <property type="evidence" value="ECO:0007669"/>
    <property type="project" value="UniProtKB-KW"/>
</dbReference>
<dbReference type="InterPro" id="IPR000971">
    <property type="entry name" value="Globin"/>
</dbReference>
<evidence type="ECO:0000313" key="17">
    <source>
        <dbReference type="EMBL" id="KYO36397.1"/>
    </source>
</evidence>
<keyword evidence="8" id="KW-0408">Iron</keyword>
<keyword evidence="5 15" id="KW-0561">Oxygen transport</keyword>
<comment type="catalytic activity">
    <reaction evidence="13">
        <text>Fe(III)-heme b-[protein] + nitric oxide + H2O = Fe(II)-heme b-[protein] + nitrite + 2 H(+)</text>
        <dbReference type="Rhea" id="RHEA:77711"/>
        <dbReference type="Rhea" id="RHEA-COMP:18975"/>
        <dbReference type="Rhea" id="RHEA-COMP:18976"/>
        <dbReference type="ChEBI" id="CHEBI:15377"/>
        <dbReference type="ChEBI" id="CHEBI:15378"/>
        <dbReference type="ChEBI" id="CHEBI:16301"/>
        <dbReference type="ChEBI" id="CHEBI:16480"/>
        <dbReference type="ChEBI" id="CHEBI:55376"/>
        <dbReference type="ChEBI" id="CHEBI:60344"/>
    </reaction>
    <physiologicalReaction direction="right-to-left" evidence="13">
        <dbReference type="Rhea" id="RHEA:77713"/>
    </physiologicalReaction>
</comment>
<evidence type="ECO:0000256" key="13">
    <source>
        <dbReference type="ARBA" id="ARBA00048118"/>
    </source>
</evidence>
<evidence type="ECO:0000256" key="9">
    <source>
        <dbReference type="ARBA" id="ARBA00023179"/>
    </source>
</evidence>
<evidence type="ECO:0000313" key="18">
    <source>
        <dbReference type="Proteomes" id="UP000050525"/>
    </source>
</evidence>
<dbReference type="InterPro" id="IPR009050">
    <property type="entry name" value="Globin-like_sf"/>
</dbReference>
<evidence type="ECO:0000256" key="5">
    <source>
        <dbReference type="ARBA" id="ARBA00022621"/>
    </source>
</evidence>
<keyword evidence="2 15" id="KW-0813">Transport</keyword>
<keyword evidence="3" id="KW-0963">Cytoplasm</keyword>
<comment type="catalytic activity">
    <reaction evidence="14">
        <text>H2O2 + AH2 = A + 2 H2O</text>
        <dbReference type="Rhea" id="RHEA:30275"/>
        <dbReference type="ChEBI" id="CHEBI:13193"/>
        <dbReference type="ChEBI" id="CHEBI:15377"/>
        <dbReference type="ChEBI" id="CHEBI:16240"/>
        <dbReference type="ChEBI" id="CHEBI:17499"/>
    </reaction>
</comment>
<evidence type="ECO:0000256" key="11">
    <source>
        <dbReference type="ARBA" id="ARBA00044552"/>
    </source>
</evidence>
<keyword evidence="7" id="KW-0560">Oxidoreductase</keyword>
<accession>A0A151NHW1</accession>
<keyword evidence="18" id="KW-1185">Reference proteome</keyword>
<dbReference type="EMBL" id="AKHW03002956">
    <property type="protein sequence ID" value="KYO36397.1"/>
    <property type="molecule type" value="Genomic_DNA"/>
</dbReference>
<dbReference type="STRING" id="8496.A0A151NHW1"/>
<dbReference type="PROSITE" id="PS01033">
    <property type="entry name" value="GLOBIN"/>
    <property type="match status" value="1"/>
</dbReference>
<sequence length="160" mass="18617">MEIMQLSDQEWKHVLDIWTKVESKLPEHGHEVIIRLLQEHPETQERFEKFKHMKTADEMKSSEKMKEHGTNVFTALGNILKQKGNHAEVLKPLAKSHALEHKIPVKYLEFISEIIVKVIAEKYPADFGADSQAAMRKALELFRNDMASKYKEFGYQDLAQ</sequence>
<evidence type="ECO:0000256" key="8">
    <source>
        <dbReference type="ARBA" id="ARBA00023004"/>
    </source>
</evidence>
<dbReference type="GO" id="GO:0019825">
    <property type="term" value="F:oxygen binding"/>
    <property type="evidence" value="ECO:0007669"/>
    <property type="project" value="InterPro"/>
</dbReference>
<dbReference type="AlphaFoldDB" id="A0A151NHW1"/>
<protein>
    <recommendedName>
        <fullName evidence="11">Nitrite reductase MB</fullName>
    </recommendedName>
    <alternativeName>
        <fullName evidence="12">Pseudoperoxidase MB</fullName>
    </alternativeName>
</protein>